<keyword evidence="3 6" id="KW-0812">Transmembrane</keyword>
<dbReference type="InterPro" id="IPR045225">
    <property type="entry name" value="Uracil/uridine/allantoin_perm"/>
</dbReference>
<dbReference type="Gene3D" id="1.10.4160.10">
    <property type="entry name" value="Hydantoin permease"/>
    <property type="match status" value="2"/>
</dbReference>
<evidence type="ECO:0000256" key="4">
    <source>
        <dbReference type="ARBA" id="ARBA00022989"/>
    </source>
</evidence>
<evidence type="ECO:0000313" key="7">
    <source>
        <dbReference type="EMBL" id="KAK0391824.1"/>
    </source>
</evidence>
<comment type="caution">
    <text evidence="7">The sequence shown here is derived from an EMBL/GenBank/DDBJ whole genome shotgun (WGS) entry which is preliminary data.</text>
</comment>
<evidence type="ECO:0000256" key="3">
    <source>
        <dbReference type="ARBA" id="ARBA00022692"/>
    </source>
</evidence>
<evidence type="ECO:0000256" key="5">
    <source>
        <dbReference type="ARBA" id="ARBA00023136"/>
    </source>
</evidence>
<evidence type="ECO:0000256" key="1">
    <source>
        <dbReference type="ARBA" id="ARBA00004141"/>
    </source>
</evidence>
<dbReference type="EMBL" id="JAPDFR010000001">
    <property type="protein sequence ID" value="KAK0391824.1"/>
    <property type="molecule type" value="Genomic_DNA"/>
</dbReference>
<feature type="transmembrane region" description="Helical" evidence="6">
    <location>
        <begin position="197"/>
        <end position="221"/>
    </location>
</feature>
<proteinExistence type="inferred from homology"/>
<keyword evidence="5 6" id="KW-0472">Membrane</keyword>
<comment type="subcellular location">
    <subcellularLocation>
        <location evidence="1">Membrane</location>
        <topology evidence="1">Multi-pass membrane protein</topology>
    </subcellularLocation>
</comment>
<name>A0AA39GSQ0_SARSR</name>
<reference evidence="7" key="1">
    <citation type="submission" date="2022-10" db="EMBL/GenBank/DDBJ databases">
        <title>Determination and structural analysis of whole genome sequence of Sarocladium strictum F4-1.</title>
        <authorList>
            <person name="Hu L."/>
            <person name="Jiang Y."/>
        </authorList>
    </citation>
    <scope>NUCLEOTIDE SEQUENCE</scope>
    <source>
        <strain evidence="7">F4-1</strain>
    </source>
</reference>
<comment type="similarity">
    <text evidence="2">Belongs to the purine-cytosine permease (2.A.39) family.</text>
</comment>
<feature type="transmembrane region" description="Helical" evidence="6">
    <location>
        <begin position="131"/>
        <end position="149"/>
    </location>
</feature>
<dbReference type="Pfam" id="PF02133">
    <property type="entry name" value="Transp_cyt_pur"/>
    <property type="match status" value="2"/>
</dbReference>
<gene>
    <name evidence="7" type="ORF">NLU13_1323</name>
</gene>
<keyword evidence="8" id="KW-1185">Reference proteome</keyword>
<organism evidence="7 8">
    <name type="scientific">Sarocladium strictum</name>
    <name type="common">Black bundle disease fungus</name>
    <name type="synonym">Acremonium strictum</name>
    <dbReference type="NCBI Taxonomy" id="5046"/>
    <lineage>
        <taxon>Eukaryota</taxon>
        <taxon>Fungi</taxon>
        <taxon>Dikarya</taxon>
        <taxon>Ascomycota</taxon>
        <taxon>Pezizomycotina</taxon>
        <taxon>Sordariomycetes</taxon>
        <taxon>Hypocreomycetidae</taxon>
        <taxon>Hypocreales</taxon>
        <taxon>Sarocladiaceae</taxon>
        <taxon>Sarocladium</taxon>
    </lineage>
</organism>
<evidence type="ECO:0000256" key="2">
    <source>
        <dbReference type="ARBA" id="ARBA00008974"/>
    </source>
</evidence>
<sequence>MMGLPTKAEVASAFSSTQAFLDAIKVSEGPQGHATVGHGRWSNRDLEPTPSEERIWRWHGLAMFWFTSAFRTTGWNAVASLIATSMTWQQTFPASVLECFISALMVMAMARPGVQYHLGFQVLCRSGMGMWGSFFFIFIRGAVCIIWFGPASNSSPSISSTLRTFSKHINVVPGQVICAVPGVVVQPWQLPRNATKFLTFLVSYNIYMAPICSVWIADYLIVRRGNLHTPSVHDGTKGSLYWLWSGVNWVGVFAWTCGMVMGLPGLVGALNPGSLRSYFTAGTFYYILRLFIKAQVHPLGYEDMPTTWEYMAKDKR</sequence>
<evidence type="ECO:0000256" key="6">
    <source>
        <dbReference type="SAM" id="Phobius"/>
    </source>
</evidence>
<dbReference type="AlphaFoldDB" id="A0AA39GSQ0"/>
<dbReference type="PANTHER" id="PTHR30618:SF0">
    <property type="entry name" value="PURINE-URACIL PERMEASE NCS1"/>
    <property type="match status" value="1"/>
</dbReference>
<dbReference type="GO" id="GO:0015205">
    <property type="term" value="F:nucleobase transmembrane transporter activity"/>
    <property type="evidence" value="ECO:0007669"/>
    <property type="project" value="TreeGrafter"/>
</dbReference>
<dbReference type="GO" id="GO:0005886">
    <property type="term" value="C:plasma membrane"/>
    <property type="evidence" value="ECO:0007669"/>
    <property type="project" value="TreeGrafter"/>
</dbReference>
<accession>A0AA39GSQ0</accession>
<keyword evidence="4 6" id="KW-1133">Transmembrane helix</keyword>
<feature type="transmembrane region" description="Helical" evidence="6">
    <location>
        <begin position="92"/>
        <end position="110"/>
    </location>
</feature>
<protein>
    <submittedName>
        <fullName evidence="7">Uncharacterized protein</fullName>
    </submittedName>
</protein>
<evidence type="ECO:0000313" key="8">
    <source>
        <dbReference type="Proteomes" id="UP001175261"/>
    </source>
</evidence>
<dbReference type="Proteomes" id="UP001175261">
    <property type="component" value="Unassembled WGS sequence"/>
</dbReference>
<dbReference type="InterPro" id="IPR001248">
    <property type="entry name" value="Pur-cyt_permease"/>
</dbReference>
<dbReference type="PANTHER" id="PTHR30618">
    <property type="entry name" value="NCS1 FAMILY PURINE/PYRIMIDINE TRANSPORTER"/>
    <property type="match status" value="1"/>
</dbReference>
<feature type="transmembrane region" description="Helical" evidence="6">
    <location>
        <begin position="241"/>
        <end position="263"/>
    </location>
</feature>